<dbReference type="EMBL" id="KV417809">
    <property type="protein sequence ID" value="KZP05992.1"/>
    <property type="molecule type" value="Genomic_DNA"/>
</dbReference>
<dbReference type="InterPro" id="IPR036047">
    <property type="entry name" value="F-box-like_dom_sf"/>
</dbReference>
<evidence type="ECO:0000313" key="3">
    <source>
        <dbReference type="Proteomes" id="UP000076532"/>
    </source>
</evidence>
<feature type="non-terminal residue" evidence="2">
    <location>
        <position position="114"/>
    </location>
</feature>
<evidence type="ECO:0000259" key="1">
    <source>
        <dbReference type="Pfam" id="PF12937"/>
    </source>
</evidence>
<dbReference type="Gene3D" id="1.20.1280.50">
    <property type="match status" value="1"/>
</dbReference>
<protein>
    <recommendedName>
        <fullName evidence="1">F-box domain-containing protein</fullName>
    </recommendedName>
</protein>
<evidence type="ECO:0000313" key="2">
    <source>
        <dbReference type="EMBL" id="KZP05992.1"/>
    </source>
</evidence>
<proteinExistence type="predicted"/>
<reference evidence="2 3" key="1">
    <citation type="journal article" date="2016" name="Mol. Biol. Evol.">
        <title>Comparative Genomics of Early-Diverging Mushroom-Forming Fungi Provides Insights into the Origins of Lignocellulose Decay Capabilities.</title>
        <authorList>
            <person name="Nagy L.G."/>
            <person name="Riley R."/>
            <person name="Tritt A."/>
            <person name="Adam C."/>
            <person name="Daum C."/>
            <person name="Floudas D."/>
            <person name="Sun H."/>
            <person name="Yadav J.S."/>
            <person name="Pangilinan J."/>
            <person name="Larsson K.H."/>
            <person name="Matsuura K."/>
            <person name="Barry K."/>
            <person name="Labutti K."/>
            <person name="Kuo R."/>
            <person name="Ohm R.A."/>
            <person name="Bhattacharya S.S."/>
            <person name="Shirouzu T."/>
            <person name="Yoshinaga Y."/>
            <person name="Martin F.M."/>
            <person name="Grigoriev I.V."/>
            <person name="Hibbett D.S."/>
        </authorList>
    </citation>
    <scope>NUCLEOTIDE SEQUENCE [LARGE SCALE GENOMIC DNA]</scope>
    <source>
        <strain evidence="2 3">CBS 109695</strain>
    </source>
</reference>
<dbReference type="Proteomes" id="UP000076532">
    <property type="component" value="Unassembled WGS sequence"/>
</dbReference>
<gene>
    <name evidence="2" type="ORF">FIBSPDRAFT_336968</name>
</gene>
<dbReference type="InterPro" id="IPR001810">
    <property type="entry name" value="F-box_dom"/>
</dbReference>
<dbReference type="SUPFAM" id="SSF81383">
    <property type="entry name" value="F-box domain"/>
    <property type="match status" value="1"/>
</dbReference>
<feature type="domain" description="F-box" evidence="1">
    <location>
        <begin position="54"/>
        <end position="106"/>
    </location>
</feature>
<dbReference type="OrthoDB" id="3051796at2759"/>
<keyword evidence="3" id="KW-1185">Reference proteome</keyword>
<sequence length="114" mass="12803">MKQCLRNRIASIAVQMNEIETTRTELLSTLAELDVTLKTLQIEHGTIVNQTSPIASLPNEVLADIFATLQEAFKEAPCSEMIVSHVTAHWRQVALGTPKLWTRIFRTSNQTLLD</sequence>
<organism evidence="2 3">
    <name type="scientific">Athelia psychrophila</name>
    <dbReference type="NCBI Taxonomy" id="1759441"/>
    <lineage>
        <taxon>Eukaryota</taxon>
        <taxon>Fungi</taxon>
        <taxon>Dikarya</taxon>
        <taxon>Basidiomycota</taxon>
        <taxon>Agaricomycotina</taxon>
        <taxon>Agaricomycetes</taxon>
        <taxon>Agaricomycetidae</taxon>
        <taxon>Atheliales</taxon>
        <taxon>Atheliaceae</taxon>
        <taxon>Athelia</taxon>
    </lineage>
</organism>
<dbReference type="AlphaFoldDB" id="A0A167WE51"/>
<accession>A0A167WE51</accession>
<name>A0A167WE51_9AGAM</name>
<dbReference type="Pfam" id="PF12937">
    <property type="entry name" value="F-box-like"/>
    <property type="match status" value="1"/>
</dbReference>